<dbReference type="Proteomes" id="UP000219669">
    <property type="component" value="Unassembled WGS sequence"/>
</dbReference>
<proteinExistence type="predicted"/>
<protein>
    <submittedName>
        <fullName evidence="1">Uncharacterized protein</fullName>
    </submittedName>
</protein>
<sequence length="163" mass="19027">MNFNDIKNTILQHAEQYSGAAKILFTVESLIEEQQIIERLTYPVFMDLTIDFIEKKFQQLKFANLDSLLIDLRFAKGYLAKQISAKQLEDRRVIAWKLHDKLSNPAQYAQRLTIGLLYPSILDNQPDPSDQDTALGYILDYLSCINDELVILYYWKLYKNLSN</sequence>
<dbReference type="RefSeq" id="WP_097113776.1">
    <property type="nucleotide sequence ID" value="NZ_CP083931.1"/>
</dbReference>
<dbReference type="EMBL" id="OCNF01000004">
    <property type="protein sequence ID" value="SOD66696.1"/>
    <property type="molecule type" value="Genomic_DNA"/>
</dbReference>
<reference evidence="1 2" key="1">
    <citation type="submission" date="2017-09" db="EMBL/GenBank/DDBJ databases">
        <authorList>
            <person name="Ehlers B."/>
            <person name="Leendertz F.H."/>
        </authorList>
    </citation>
    <scope>NUCLEOTIDE SEQUENCE [LARGE SCALE GENOMIC DNA]</scope>
    <source>
        <strain evidence="1 2">DSM 16848</strain>
    </source>
</reference>
<accession>A0A286E719</accession>
<organism evidence="1 2">
    <name type="scientific">Alysiella filiformis DSM 16848</name>
    <dbReference type="NCBI Taxonomy" id="1120981"/>
    <lineage>
        <taxon>Bacteria</taxon>
        <taxon>Pseudomonadati</taxon>
        <taxon>Pseudomonadota</taxon>
        <taxon>Betaproteobacteria</taxon>
        <taxon>Neisseriales</taxon>
        <taxon>Neisseriaceae</taxon>
        <taxon>Alysiella</taxon>
    </lineage>
</organism>
<evidence type="ECO:0000313" key="1">
    <source>
        <dbReference type="EMBL" id="SOD66696.1"/>
    </source>
</evidence>
<evidence type="ECO:0000313" key="2">
    <source>
        <dbReference type="Proteomes" id="UP000219669"/>
    </source>
</evidence>
<gene>
    <name evidence="1" type="ORF">SAMN02746062_00701</name>
</gene>
<dbReference type="AlphaFoldDB" id="A0A286E719"/>
<keyword evidence="2" id="KW-1185">Reference proteome</keyword>
<name>A0A286E719_9NEIS</name>